<evidence type="ECO:0000313" key="1">
    <source>
        <dbReference type="EMBL" id="KAK3778981.1"/>
    </source>
</evidence>
<gene>
    <name evidence="1" type="ORF">RRG08_034242</name>
</gene>
<protein>
    <submittedName>
        <fullName evidence="1">Uncharacterized protein</fullName>
    </submittedName>
</protein>
<dbReference type="AlphaFoldDB" id="A0AAE1DQ52"/>
<organism evidence="1 2">
    <name type="scientific">Elysia crispata</name>
    <name type="common">lettuce slug</name>
    <dbReference type="NCBI Taxonomy" id="231223"/>
    <lineage>
        <taxon>Eukaryota</taxon>
        <taxon>Metazoa</taxon>
        <taxon>Spiralia</taxon>
        <taxon>Lophotrochozoa</taxon>
        <taxon>Mollusca</taxon>
        <taxon>Gastropoda</taxon>
        <taxon>Heterobranchia</taxon>
        <taxon>Euthyneura</taxon>
        <taxon>Panpulmonata</taxon>
        <taxon>Sacoglossa</taxon>
        <taxon>Placobranchoidea</taxon>
        <taxon>Plakobranchidae</taxon>
        <taxon>Elysia</taxon>
    </lineage>
</organism>
<keyword evidence="2" id="KW-1185">Reference proteome</keyword>
<sequence>MLSLAFDLVQPQNIFYKTEWASSSVNKAARCPTLPPGQPRSVRQVSLVMPSLGGVLPAVCFLARLFRQPPPGQSAVTDLRVE</sequence>
<name>A0AAE1DQ52_9GAST</name>
<evidence type="ECO:0000313" key="2">
    <source>
        <dbReference type="Proteomes" id="UP001283361"/>
    </source>
</evidence>
<proteinExistence type="predicted"/>
<dbReference type="Proteomes" id="UP001283361">
    <property type="component" value="Unassembled WGS sequence"/>
</dbReference>
<reference evidence="1" key="1">
    <citation type="journal article" date="2023" name="G3 (Bethesda)">
        <title>A reference genome for the long-term kleptoplast-retaining sea slug Elysia crispata morphotype clarki.</title>
        <authorList>
            <person name="Eastman K.E."/>
            <person name="Pendleton A.L."/>
            <person name="Shaikh M.A."/>
            <person name="Suttiyut T."/>
            <person name="Ogas R."/>
            <person name="Tomko P."/>
            <person name="Gavelis G."/>
            <person name="Widhalm J.R."/>
            <person name="Wisecaver J.H."/>
        </authorList>
    </citation>
    <scope>NUCLEOTIDE SEQUENCE</scope>
    <source>
        <strain evidence="1">ECLA1</strain>
    </source>
</reference>
<accession>A0AAE1DQ52</accession>
<comment type="caution">
    <text evidence="1">The sequence shown here is derived from an EMBL/GenBank/DDBJ whole genome shotgun (WGS) entry which is preliminary data.</text>
</comment>
<dbReference type="EMBL" id="JAWDGP010002890">
    <property type="protein sequence ID" value="KAK3778981.1"/>
    <property type="molecule type" value="Genomic_DNA"/>
</dbReference>